<evidence type="ECO:0000256" key="2">
    <source>
        <dbReference type="ARBA" id="ARBA00004236"/>
    </source>
</evidence>
<dbReference type="GO" id="GO:0000156">
    <property type="term" value="F:phosphorelay response regulator activity"/>
    <property type="evidence" value="ECO:0007669"/>
    <property type="project" value="TreeGrafter"/>
</dbReference>
<sequence>MNLGVRAKFLIVTILIVVVTDLAAGGYLQWRFRVATESRMEADLARFTRAARDLLHHGAPASSSEWTAELIDPLADQLGASIEARVTVVRGDGTVVGDSEVPLSELATVENHAGRPEILAAGADTCGLARRHSNTVSTDMLYCAMLATPAGTSSASGQGGINSGAVVRVATPLETVGDSIAGMRAILVFGGLLSLGLAIGAGLVASRMMYGRVRELMEAARAMAEGDKDRRLPIASTDEFGGLAGSINLVSEELERTVKALAAERDLFETVIHSMDEAVLAVDRNRRIISSNRSARELLSLDEDPRGRLLLDAVHIPQLSDVLDHAVRGEARTIDITLDSGASQRHLMVRATPQGESGGAVLVMHDVTEIRRLETVRRDFVANVSHELRTPVSIIQANTETLLSGALDEPVLARRFLDAIRRNSERLGQLISDLLDISRIEAGKYTIEMRALSMASVAHAVSKSVSESCRRRSVTLELDIDPELRVRGDASALEQILVNLVENAVKYGPERGLVELAACQQGASVRIEVRDRGPGIAPDQRRRVFERFYRVDPGRSRHMGGTGLGLAIVKNLSEAMGGDVGVDPREPNGSCFWLRLAAATDDDDDDDDDEFS</sequence>
<dbReference type="EMBL" id="PVNL01000117">
    <property type="protein sequence ID" value="PRQ01111.1"/>
    <property type="molecule type" value="Genomic_DNA"/>
</dbReference>
<keyword evidence="6" id="KW-0597">Phosphoprotein</keyword>
<dbReference type="Pfam" id="PF02518">
    <property type="entry name" value="HATPase_c"/>
    <property type="match status" value="1"/>
</dbReference>
<keyword evidence="12 15" id="KW-1133">Transmembrane helix</keyword>
<dbReference type="Pfam" id="PF00989">
    <property type="entry name" value="PAS"/>
    <property type="match status" value="1"/>
</dbReference>
<evidence type="ECO:0000256" key="10">
    <source>
        <dbReference type="ARBA" id="ARBA00022777"/>
    </source>
</evidence>
<dbReference type="GO" id="GO:0007234">
    <property type="term" value="P:osmosensory signaling via phosphorelay pathway"/>
    <property type="evidence" value="ECO:0007669"/>
    <property type="project" value="TreeGrafter"/>
</dbReference>
<dbReference type="SUPFAM" id="SSF47384">
    <property type="entry name" value="Homodimeric domain of signal transducing histidine kinase"/>
    <property type="match status" value="1"/>
</dbReference>
<keyword evidence="8 15" id="KW-0812">Transmembrane</keyword>
<accession>A0A2S9Y7W5</accession>
<dbReference type="Pfam" id="PF00672">
    <property type="entry name" value="HAMP"/>
    <property type="match status" value="1"/>
</dbReference>
<dbReference type="Gene3D" id="6.10.340.10">
    <property type="match status" value="1"/>
</dbReference>
<dbReference type="Pfam" id="PF00512">
    <property type="entry name" value="HisKA"/>
    <property type="match status" value="1"/>
</dbReference>
<evidence type="ECO:0000256" key="3">
    <source>
        <dbReference type="ARBA" id="ARBA00004314"/>
    </source>
</evidence>
<evidence type="ECO:0000256" key="11">
    <source>
        <dbReference type="ARBA" id="ARBA00022840"/>
    </source>
</evidence>
<dbReference type="InterPro" id="IPR004358">
    <property type="entry name" value="Sig_transdc_His_kin-like_C"/>
</dbReference>
<dbReference type="FunFam" id="3.30.565.10:FF:000023">
    <property type="entry name" value="PAS domain-containing sensor histidine kinase"/>
    <property type="match status" value="1"/>
</dbReference>
<keyword evidence="7 18" id="KW-0808">Transferase</keyword>
<dbReference type="InterPro" id="IPR035965">
    <property type="entry name" value="PAS-like_dom_sf"/>
</dbReference>
<evidence type="ECO:0000256" key="5">
    <source>
        <dbReference type="ARBA" id="ARBA00022475"/>
    </source>
</evidence>
<dbReference type="InterPro" id="IPR000014">
    <property type="entry name" value="PAS"/>
</dbReference>
<dbReference type="CDD" id="cd00130">
    <property type="entry name" value="PAS"/>
    <property type="match status" value="1"/>
</dbReference>
<evidence type="ECO:0000313" key="19">
    <source>
        <dbReference type="Proteomes" id="UP000238823"/>
    </source>
</evidence>
<dbReference type="InterPro" id="IPR013767">
    <property type="entry name" value="PAS_fold"/>
</dbReference>
<dbReference type="Gene3D" id="3.30.450.20">
    <property type="entry name" value="PAS domain"/>
    <property type="match status" value="1"/>
</dbReference>
<dbReference type="GO" id="GO:0005524">
    <property type="term" value="F:ATP binding"/>
    <property type="evidence" value="ECO:0007669"/>
    <property type="project" value="UniProtKB-KW"/>
</dbReference>
<evidence type="ECO:0000256" key="15">
    <source>
        <dbReference type="SAM" id="Phobius"/>
    </source>
</evidence>
<dbReference type="GO" id="GO:0005886">
    <property type="term" value="C:plasma membrane"/>
    <property type="evidence" value="ECO:0007669"/>
    <property type="project" value="UniProtKB-SubCell"/>
</dbReference>
<evidence type="ECO:0000259" key="17">
    <source>
        <dbReference type="PROSITE" id="PS50885"/>
    </source>
</evidence>
<dbReference type="RefSeq" id="WP_244923952.1">
    <property type="nucleotide sequence ID" value="NZ_PVNL01000117.1"/>
</dbReference>
<dbReference type="SMART" id="SM00387">
    <property type="entry name" value="HATPase_c"/>
    <property type="match status" value="1"/>
</dbReference>
<dbReference type="PANTHER" id="PTHR42878">
    <property type="entry name" value="TWO-COMPONENT HISTIDINE KINASE"/>
    <property type="match status" value="1"/>
</dbReference>
<evidence type="ECO:0000256" key="7">
    <source>
        <dbReference type="ARBA" id="ARBA00022679"/>
    </source>
</evidence>
<evidence type="ECO:0000256" key="1">
    <source>
        <dbReference type="ARBA" id="ARBA00000085"/>
    </source>
</evidence>
<feature type="domain" description="HAMP" evidence="17">
    <location>
        <begin position="207"/>
        <end position="259"/>
    </location>
</feature>
<dbReference type="InterPro" id="IPR003661">
    <property type="entry name" value="HisK_dim/P_dom"/>
</dbReference>
<dbReference type="SUPFAM" id="SSF55785">
    <property type="entry name" value="PYP-like sensor domain (PAS domain)"/>
    <property type="match status" value="1"/>
</dbReference>
<dbReference type="SMART" id="SM00304">
    <property type="entry name" value="HAMP"/>
    <property type="match status" value="1"/>
</dbReference>
<dbReference type="FunFam" id="1.10.287.130:FF:000001">
    <property type="entry name" value="Two-component sensor histidine kinase"/>
    <property type="match status" value="1"/>
</dbReference>
<dbReference type="EC" id="2.7.13.3" evidence="4"/>
<dbReference type="CDD" id="cd00082">
    <property type="entry name" value="HisKA"/>
    <property type="match status" value="1"/>
</dbReference>
<evidence type="ECO:0000256" key="4">
    <source>
        <dbReference type="ARBA" id="ARBA00012438"/>
    </source>
</evidence>
<dbReference type="PROSITE" id="PS50109">
    <property type="entry name" value="HIS_KIN"/>
    <property type="match status" value="1"/>
</dbReference>
<evidence type="ECO:0000256" key="14">
    <source>
        <dbReference type="ARBA" id="ARBA00023136"/>
    </source>
</evidence>
<keyword evidence="14 15" id="KW-0472">Membrane</keyword>
<dbReference type="PRINTS" id="PR00344">
    <property type="entry name" value="BCTRLSENSOR"/>
</dbReference>
<reference evidence="18 19" key="1">
    <citation type="submission" date="2018-03" db="EMBL/GenBank/DDBJ databases">
        <title>Draft Genome Sequences of the Obligatory Marine Myxobacteria Enhygromyxa salina SWB007.</title>
        <authorList>
            <person name="Poehlein A."/>
            <person name="Moghaddam J.A."/>
            <person name="Harms H."/>
            <person name="Alanjari M."/>
            <person name="Koenig G.M."/>
            <person name="Daniel R."/>
            <person name="Schaeberle T.F."/>
        </authorList>
    </citation>
    <scope>NUCLEOTIDE SEQUENCE [LARGE SCALE GENOMIC DNA]</scope>
    <source>
        <strain evidence="18 19">SWB007</strain>
    </source>
</reference>
<dbReference type="Gene3D" id="3.30.565.10">
    <property type="entry name" value="Histidine kinase-like ATPase, C-terminal domain"/>
    <property type="match status" value="1"/>
</dbReference>
<dbReference type="Gene3D" id="1.10.287.130">
    <property type="match status" value="1"/>
</dbReference>
<keyword evidence="13" id="KW-0902">Two-component regulatory system</keyword>
<dbReference type="CDD" id="cd06225">
    <property type="entry name" value="HAMP"/>
    <property type="match status" value="1"/>
</dbReference>
<dbReference type="AlphaFoldDB" id="A0A2S9Y7W5"/>
<dbReference type="PANTHER" id="PTHR42878:SF7">
    <property type="entry name" value="SENSOR HISTIDINE KINASE GLRK"/>
    <property type="match status" value="1"/>
</dbReference>
<dbReference type="InterPro" id="IPR036097">
    <property type="entry name" value="HisK_dim/P_sf"/>
</dbReference>
<dbReference type="SUPFAM" id="SSF55874">
    <property type="entry name" value="ATPase domain of HSP90 chaperone/DNA topoisomerase II/histidine kinase"/>
    <property type="match status" value="1"/>
</dbReference>
<dbReference type="InterPro" id="IPR036890">
    <property type="entry name" value="HATPase_C_sf"/>
</dbReference>
<dbReference type="InterPro" id="IPR003660">
    <property type="entry name" value="HAMP_dom"/>
</dbReference>
<organism evidence="18 19">
    <name type="scientific">Enhygromyxa salina</name>
    <dbReference type="NCBI Taxonomy" id="215803"/>
    <lineage>
        <taxon>Bacteria</taxon>
        <taxon>Pseudomonadati</taxon>
        <taxon>Myxococcota</taxon>
        <taxon>Polyangia</taxon>
        <taxon>Nannocystales</taxon>
        <taxon>Nannocystaceae</taxon>
        <taxon>Enhygromyxa</taxon>
    </lineage>
</organism>
<dbReference type="GO" id="GO:0000155">
    <property type="term" value="F:phosphorelay sensor kinase activity"/>
    <property type="evidence" value="ECO:0007669"/>
    <property type="project" value="InterPro"/>
</dbReference>
<dbReference type="SMART" id="SM00388">
    <property type="entry name" value="HisKA"/>
    <property type="match status" value="1"/>
</dbReference>
<evidence type="ECO:0000313" key="18">
    <source>
        <dbReference type="EMBL" id="PRQ01111.1"/>
    </source>
</evidence>
<keyword evidence="9" id="KW-0547">Nucleotide-binding</keyword>
<comment type="catalytic activity">
    <reaction evidence="1">
        <text>ATP + protein L-histidine = ADP + protein N-phospho-L-histidine.</text>
        <dbReference type="EC" id="2.7.13.3"/>
    </reaction>
</comment>
<evidence type="ECO:0000256" key="6">
    <source>
        <dbReference type="ARBA" id="ARBA00022553"/>
    </source>
</evidence>
<feature type="transmembrane region" description="Helical" evidence="15">
    <location>
        <begin position="185"/>
        <end position="205"/>
    </location>
</feature>
<keyword evidence="11" id="KW-0067">ATP-binding</keyword>
<dbReference type="CDD" id="cd00075">
    <property type="entry name" value="HATPase"/>
    <property type="match status" value="1"/>
</dbReference>
<comment type="subcellular location">
    <subcellularLocation>
        <location evidence="2">Cell membrane</location>
    </subcellularLocation>
    <subcellularLocation>
        <location evidence="3">Membrane raft</location>
        <topology evidence="3">Multi-pass membrane protein</topology>
    </subcellularLocation>
</comment>
<evidence type="ECO:0000256" key="9">
    <source>
        <dbReference type="ARBA" id="ARBA00022741"/>
    </source>
</evidence>
<dbReference type="SUPFAM" id="SSF158472">
    <property type="entry name" value="HAMP domain-like"/>
    <property type="match status" value="1"/>
</dbReference>
<dbReference type="PROSITE" id="PS50885">
    <property type="entry name" value="HAMP"/>
    <property type="match status" value="1"/>
</dbReference>
<evidence type="ECO:0000256" key="13">
    <source>
        <dbReference type="ARBA" id="ARBA00023012"/>
    </source>
</evidence>
<dbReference type="InterPro" id="IPR003594">
    <property type="entry name" value="HATPase_dom"/>
</dbReference>
<name>A0A2S9Y7W5_9BACT</name>
<comment type="caution">
    <text evidence="18">The sequence shown here is derived from an EMBL/GenBank/DDBJ whole genome shotgun (WGS) entry which is preliminary data.</text>
</comment>
<dbReference type="GO" id="GO:0006355">
    <property type="term" value="P:regulation of DNA-templated transcription"/>
    <property type="evidence" value="ECO:0007669"/>
    <property type="project" value="InterPro"/>
</dbReference>
<keyword evidence="5" id="KW-1003">Cell membrane</keyword>
<evidence type="ECO:0000256" key="8">
    <source>
        <dbReference type="ARBA" id="ARBA00022692"/>
    </source>
</evidence>
<evidence type="ECO:0000256" key="12">
    <source>
        <dbReference type="ARBA" id="ARBA00022989"/>
    </source>
</evidence>
<dbReference type="GO" id="GO:0045121">
    <property type="term" value="C:membrane raft"/>
    <property type="evidence" value="ECO:0007669"/>
    <property type="project" value="UniProtKB-SubCell"/>
</dbReference>
<dbReference type="SMART" id="SM00091">
    <property type="entry name" value="PAS"/>
    <property type="match status" value="1"/>
</dbReference>
<protein>
    <recommendedName>
        <fullName evidence="4">histidine kinase</fullName>
        <ecNumber evidence="4">2.7.13.3</ecNumber>
    </recommendedName>
</protein>
<dbReference type="GO" id="GO:0030295">
    <property type="term" value="F:protein kinase activator activity"/>
    <property type="evidence" value="ECO:0007669"/>
    <property type="project" value="TreeGrafter"/>
</dbReference>
<gene>
    <name evidence="18" type="primary">phoR_2</name>
    <name evidence="18" type="ORF">ENSA7_57160</name>
</gene>
<feature type="domain" description="Histidine kinase" evidence="16">
    <location>
        <begin position="383"/>
        <end position="600"/>
    </location>
</feature>
<dbReference type="InterPro" id="IPR050351">
    <property type="entry name" value="BphY/WalK/GraS-like"/>
</dbReference>
<proteinExistence type="predicted"/>
<evidence type="ECO:0000259" key="16">
    <source>
        <dbReference type="PROSITE" id="PS50109"/>
    </source>
</evidence>
<dbReference type="InterPro" id="IPR005467">
    <property type="entry name" value="His_kinase_dom"/>
</dbReference>
<keyword evidence="10" id="KW-0418">Kinase</keyword>
<dbReference type="Proteomes" id="UP000238823">
    <property type="component" value="Unassembled WGS sequence"/>
</dbReference>